<dbReference type="STRING" id="4781.A0A0P1B130"/>
<keyword evidence="2" id="KW-0548">Nucleotidyltransferase</keyword>
<keyword evidence="2" id="KW-0808">Transferase</keyword>
<evidence type="ECO:0000313" key="2">
    <source>
        <dbReference type="EMBL" id="CEG47617.1"/>
    </source>
</evidence>
<dbReference type="AlphaFoldDB" id="A0A0P1B130"/>
<dbReference type="RefSeq" id="XP_024583986.1">
    <property type="nucleotide sequence ID" value="XM_024718604.1"/>
</dbReference>
<proteinExistence type="predicted"/>
<dbReference type="InterPro" id="IPR057670">
    <property type="entry name" value="SH3_retrovirus"/>
</dbReference>
<sequence length="214" mass="23663">MTFASKLPLNFWVDAVDYSAYILNRSPTSSNVNRASPIKVLTSQAPDLRDIVTFGSLCTVYRDPKKNSFAHRAQIVIIVGRSNETKGYRVFIRTANGMIVTQHVKNIKTPSDKHSEQLLYDAGPEEETFLIVPVVAKTKGKANQKSWVSASHATRGAAKRAAQDSKHVTNDVPAVMQVNEDDPKTHAGAMRSTKAEGWRKEMLEKILALQNNGV</sequence>
<protein>
    <submittedName>
        <fullName evidence="2">FOG: Transposon-encoded proteins with TYA, reverse transcriptase, integrase domains in various combinations</fullName>
    </submittedName>
</protein>
<dbReference type="Pfam" id="PF25597">
    <property type="entry name" value="SH3_retrovirus"/>
    <property type="match status" value="1"/>
</dbReference>
<keyword evidence="2" id="KW-0695">RNA-directed DNA polymerase</keyword>
<dbReference type="GO" id="GO:0003964">
    <property type="term" value="F:RNA-directed DNA polymerase activity"/>
    <property type="evidence" value="ECO:0007669"/>
    <property type="project" value="UniProtKB-KW"/>
</dbReference>
<name>A0A0P1B130_PLAHL</name>
<accession>A0A0P1B130</accession>
<feature type="domain" description="Retroviral polymerase SH3-like" evidence="1">
    <location>
        <begin position="57"/>
        <end position="111"/>
    </location>
</feature>
<organism evidence="2 3">
    <name type="scientific">Plasmopara halstedii</name>
    <name type="common">Downy mildew of sunflower</name>
    <dbReference type="NCBI Taxonomy" id="4781"/>
    <lineage>
        <taxon>Eukaryota</taxon>
        <taxon>Sar</taxon>
        <taxon>Stramenopiles</taxon>
        <taxon>Oomycota</taxon>
        <taxon>Peronosporomycetes</taxon>
        <taxon>Peronosporales</taxon>
        <taxon>Peronosporaceae</taxon>
        <taxon>Plasmopara</taxon>
    </lineage>
</organism>
<reference evidence="3" key="1">
    <citation type="submission" date="2014-09" db="EMBL/GenBank/DDBJ databases">
        <authorList>
            <person name="Sharma Rahul"/>
            <person name="Thines Marco"/>
        </authorList>
    </citation>
    <scope>NUCLEOTIDE SEQUENCE [LARGE SCALE GENOMIC DNA]</scope>
</reference>
<keyword evidence="3" id="KW-1185">Reference proteome</keyword>
<evidence type="ECO:0000313" key="3">
    <source>
        <dbReference type="Proteomes" id="UP000054928"/>
    </source>
</evidence>
<evidence type="ECO:0000259" key="1">
    <source>
        <dbReference type="Pfam" id="PF25597"/>
    </source>
</evidence>
<dbReference type="Proteomes" id="UP000054928">
    <property type="component" value="Unassembled WGS sequence"/>
</dbReference>
<dbReference type="OrthoDB" id="122624at2759"/>
<dbReference type="EMBL" id="CCYD01002664">
    <property type="protein sequence ID" value="CEG47617.1"/>
    <property type="molecule type" value="Genomic_DNA"/>
</dbReference>
<dbReference type="GeneID" id="36399822"/>